<sequence>MTSYNDILSSLKKEPRTWLITGVAGFIGSNLLEMLLDAKQNVVGLDNFSTGKLQNLEEALRSVQPAEQKRFQFLAGDIRNLATCRHACEKVDYVLHQAALGSVPKSVEDPIGSNEINVTGFLNMLQAARENKVRRFVYATSSAVYGDSPELPKVESRLGNPLSPYAVTKLINEFYADVFTRTYGMETIGLRYFNVFGPRQDPEGPYAAVIPRWVAAMIKNEPTVIYGDGSTSRDFCFVANVVQANILAATTGNPEALGKVFNVALNSNISLMELFEMLRYKLVRTFPHLQDYKPRYLDFRPGDIRHSQADITKASDLLGYAPTHSVEEGLNTALDWYRRSVITDADERSGLNTSPTFVGA</sequence>
<dbReference type="RefSeq" id="WP_007412964.1">
    <property type="nucleotide sequence ID" value="NZ_ABOX02000002.1"/>
</dbReference>
<gene>
    <name evidence="2" type="ORF">Cflav_PD5786</name>
</gene>
<organism evidence="2 3">
    <name type="scientific">Pedosphaera parvula (strain Ellin514)</name>
    <dbReference type="NCBI Taxonomy" id="320771"/>
    <lineage>
        <taxon>Bacteria</taxon>
        <taxon>Pseudomonadati</taxon>
        <taxon>Verrucomicrobiota</taxon>
        <taxon>Pedosphaerae</taxon>
        <taxon>Pedosphaerales</taxon>
        <taxon>Pedosphaeraceae</taxon>
        <taxon>Pedosphaera</taxon>
    </lineage>
</organism>
<comment type="caution">
    <text evidence="2">The sequence shown here is derived from an EMBL/GenBank/DDBJ whole genome shotgun (WGS) entry which is preliminary data.</text>
</comment>
<dbReference type="PRINTS" id="PR01713">
    <property type="entry name" value="NUCEPIMERASE"/>
</dbReference>
<proteinExistence type="predicted"/>
<accession>B9XAW6</accession>
<name>B9XAW6_PEDPL</name>
<dbReference type="SUPFAM" id="SSF51735">
    <property type="entry name" value="NAD(P)-binding Rossmann-fold domains"/>
    <property type="match status" value="1"/>
</dbReference>
<dbReference type="AlphaFoldDB" id="B9XAW6"/>
<dbReference type="Pfam" id="PF01370">
    <property type="entry name" value="Epimerase"/>
    <property type="match status" value="1"/>
</dbReference>
<dbReference type="EMBL" id="ABOX02000002">
    <property type="protein sequence ID" value="EEF63151.1"/>
    <property type="molecule type" value="Genomic_DNA"/>
</dbReference>
<evidence type="ECO:0000259" key="1">
    <source>
        <dbReference type="Pfam" id="PF01370"/>
    </source>
</evidence>
<dbReference type="Gene3D" id="3.40.50.720">
    <property type="entry name" value="NAD(P)-binding Rossmann-like Domain"/>
    <property type="match status" value="1"/>
</dbReference>
<dbReference type="CDD" id="cd05256">
    <property type="entry name" value="UDP_AE_SDR_e"/>
    <property type="match status" value="1"/>
</dbReference>
<reference evidence="2 3" key="1">
    <citation type="journal article" date="2011" name="J. Bacteriol.">
        <title>Genome sequence of 'Pedosphaera parvula' Ellin514, an aerobic Verrucomicrobial isolate from pasture soil.</title>
        <authorList>
            <person name="Kant R."/>
            <person name="van Passel M.W."/>
            <person name="Sangwan P."/>
            <person name="Palva A."/>
            <person name="Lucas S."/>
            <person name="Copeland A."/>
            <person name="Lapidus A."/>
            <person name="Glavina Del Rio T."/>
            <person name="Dalin E."/>
            <person name="Tice H."/>
            <person name="Bruce D."/>
            <person name="Goodwin L."/>
            <person name="Pitluck S."/>
            <person name="Chertkov O."/>
            <person name="Larimer F.W."/>
            <person name="Land M.L."/>
            <person name="Hauser L."/>
            <person name="Brettin T.S."/>
            <person name="Detter J.C."/>
            <person name="Han S."/>
            <person name="de Vos W.M."/>
            <person name="Janssen P.H."/>
            <person name="Smidt H."/>
        </authorList>
    </citation>
    <scope>NUCLEOTIDE SEQUENCE [LARGE SCALE GENOMIC DNA]</scope>
    <source>
        <strain evidence="2 3">Ellin514</strain>
    </source>
</reference>
<keyword evidence="3" id="KW-1185">Reference proteome</keyword>
<dbReference type="Proteomes" id="UP000003688">
    <property type="component" value="Unassembled WGS sequence"/>
</dbReference>
<evidence type="ECO:0000313" key="3">
    <source>
        <dbReference type="Proteomes" id="UP000003688"/>
    </source>
</evidence>
<evidence type="ECO:0000313" key="2">
    <source>
        <dbReference type="EMBL" id="EEF63151.1"/>
    </source>
</evidence>
<dbReference type="OrthoDB" id="9811743at2"/>
<protein>
    <submittedName>
        <fullName evidence="2">NAD-dependent epimerase/dehydratase</fullName>
    </submittedName>
</protein>
<dbReference type="PANTHER" id="PTHR43245">
    <property type="entry name" value="BIFUNCTIONAL POLYMYXIN RESISTANCE PROTEIN ARNA"/>
    <property type="match status" value="1"/>
</dbReference>
<dbReference type="PANTHER" id="PTHR43245:SF13">
    <property type="entry name" value="UDP-D-APIOSE_UDP-D-XYLOSE SYNTHASE 2"/>
    <property type="match status" value="1"/>
</dbReference>
<feature type="domain" description="NAD-dependent epimerase/dehydratase" evidence="1">
    <location>
        <begin position="18"/>
        <end position="264"/>
    </location>
</feature>
<dbReference type="InterPro" id="IPR050177">
    <property type="entry name" value="Lipid_A_modif_metabolic_enz"/>
</dbReference>
<dbReference type="InterPro" id="IPR036291">
    <property type="entry name" value="NAD(P)-bd_dom_sf"/>
</dbReference>
<dbReference type="Gene3D" id="3.90.25.10">
    <property type="entry name" value="UDP-galactose 4-epimerase, domain 1"/>
    <property type="match status" value="1"/>
</dbReference>
<dbReference type="InterPro" id="IPR001509">
    <property type="entry name" value="Epimerase_deHydtase"/>
</dbReference>
<dbReference type="STRING" id="320771.Cflav_PD5786"/>